<comment type="caution">
    <text evidence="1">The sequence shown here is derived from an EMBL/GenBank/DDBJ whole genome shotgun (WGS) entry which is preliminary data.</text>
</comment>
<proteinExistence type="predicted"/>
<name>A0A5N6KYK1_9ROSI</name>
<reference evidence="1 2" key="1">
    <citation type="submission" date="2019-06" db="EMBL/GenBank/DDBJ databases">
        <title>A chromosomal-level reference genome of Carpinus fangiana (Coryloideae, Betulaceae).</title>
        <authorList>
            <person name="Yang X."/>
            <person name="Wang Z."/>
            <person name="Zhang L."/>
            <person name="Hao G."/>
            <person name="Liu J."/>
            <person name="Yang Y."/>
        </authorList>
    </citation>
    <scope>NUCLEOTIDE SEQUENCE [LARGE SCALE GENOMIC DNA]</scope>
    <source>
        <strain evidence="1">Cfa_2016G</strain>
        <tissue evidence="1">Leaf</tissue>
    </source>
</reference>
<dbReference type="AlphaFoldDB" id="A0A5N6KYK1"/>
<dbReference type="EMBL" id="VIBQ01000017">
    <property type="protein sequence ID" value="KAB8360567.1"/>
    <property type="molecule type" value="Genomic_DNA"/>
</dbReference>
<accession>A0A5N6KYK1</accession>
<evidence type="ECO:0000313" key="2">
    <source>
        <dbReference type="Proteomes" id="UP000327013"/>
    </source>
</evidence>
<organism evidence="1 2">
    <name type="scientific">Carpinus fangiana</name>
    <dbReference type="NCBI Taxonomy" id="176857"/>
    <lineage>
        <taxon>Eukaryota</taxon>
        <taxon>Viridiplantae</taxon>
        <taxon>Streptophyta</taxon>
        <taxon>Embryophyta</taxon>
        <taxon>Tracheophyta</taxon>
        <taxon>Spermatophyta</taxon>
        <taxon>Magnoliopsida</taxon>
        <taxon>eudicotyledons</taxon>
        <taxon>Gunneridae</taxon>
        <taxon>Pentapetalae</taxon>
        <taxon>rosids</taxon>
        <taxon>fabids</taxon>
        <taxon>Fagales</taxon>
        <taxon>Betulaceae</taxon>
        <taxon>Carpinus</taxon>
    </lineage>
</organism>
<dbReference type="Proteomes" id="UP000327013">
    <property type="component" value="Unassembled WGS sequence"/>
</dbReference>
<sequence length="108" mass="11995">MLVHACLACVSTCIPRCRLADSRSCRLHISSMPRCRVGCESERQRCSFVGPDDEGDDGNALKGCRRRRRTRLVSRRQRQDVFEATARCTQSTWSEHVPGAAGETASAP</sequence>
<protein>
    <submittedName>
        <fullName evidence="1">Uncharacterized protein</fullName>
    </submittedName>
</protein>
<evidence type="ECO:0000313" key="1">
    <source>
        <dbReference type="EMBL" id="KAB8360567.1"/>
    </source>
</evidence>
<keyword evidence="2" id="KW-1185">Reference proteome</keyword>
<gene>
    <name evidence="1" type="ORF">FH972_024307</name>
</gene>